<name>A0ABP1EAK9_9APHY</name>
<proteinExistence type="predicted"/>
<accession>A0ABP1EAK9</accession>
<evidence type="ECO:0000256" key="1">
    <source>
        <dbReference type="SAM" id="MobiDB-lite"/>
    </source>
</evidence>
<organism evidence="2 3">
    <name type="scientific">Somion occarium</name>
    <dbReference type="NCBI Taxonomy" id="3059160"/>
    <lineage>
        <taxon>Eukaryota</taxon>
        <taxon>Fungi</taxon>
        <taxon>Dikarya</taxon>
        <taxon>Basidiomycota</taxon>
        <taxon>Agaricomycotina</taxon>
        <taxon>Agaricomycetes</taxon>
        <taxon>Polyporales</taxon>
        <taxon>Cerrenaceae</taxon>
        <taxon>Somion</taxon>
    </lineage>
</organism>
<dbReference type="EMBL" id="OZ037952">
    <property type="protein sequence ID" value="CAL1716368.1"/>
    <property type="molecule type" value="Genomic_DNA"/>
</dbReference>
<reference evidence="3" key="1">
    <citation type="submission" date="2024-04" db="EMBL/GenBank/DDBJ databases">
        <authorList>
            <person name="Shaw F."/>
            <person name="Minotto A."/>
        </authorList>
    </citation>
    <scope>NUCLEOTIDE SEQUENCE [LARGE SCALE GENOMIC DNA]</scope>
</reference>
<gene>
    <name evidence="2" type="ORF">GFSPODELE1_LOCUS10722</name>
</gene>
<keyword evidence="3" id="KW-1185">Reference proteome</keyword>
<protein>
    <submittedName>
        <fullName evidence="2">Uncharacterized protein</fullName>
    </submittedName>
</protein>
<dbReference type="Proteomes" id="UP001497453">
    <property type="component" value="Chromosome 9"/>
</dbReference>
<sequence length="157" mass="17407">MSPLCTVIEQWGEWNEGTDSKVSSMNSEELLTPEESPVLGCNELPCVPVKMGVVECEDTPYDQDVPESRSSAACVVRELEYRQVPPAITYAPRLKFKLTTVNISWAYRCNFSVDATPLVRKSTNVVEVDSEGLKRTTRGTRKGKENAPRGPILALSQ</sequence>
<evidence type="ECO:0000313" key="3">
    <source>
        <dbReference type="Proteomes" id="UP001497453"/>
    </source>
</evidence>
<evidence type="ECO:0000313" key="2">
    <source>
        <dbReference type="EMBL" id="CAL1716368.1"/>
    </source>
</evidence>
<feature type="region of interest" description="Disordered" evidence="1">
    <location>
        <begin position="130"/>
        <end position="157"/>
    </location>
</feature>